<dbReference type="AlphaFoldDB" id="A0A0B0N669"/>
<proteinExistence type="predicted"/>
<accession>A0A0B0N669</accession>
<evidence type="ECO:0000313" key="3">
    <source>
        <dbReference type="Proteomes" id="UP000032142"/>
    </source>
</evidence>
<sequence>MEENEKKKLSKKKPTHNLPQGHLGLMHGKSYMKMASSSS</sequence>
<comment type="caution">
    <text evidence="2">The sequence shown here is derived from an EMBL/GenBank/DDBJ whole genome shotgun (WGS) entry which is preliminary data.</text>
</comment>
<name>A0A0B0N669_GOSAR</name>
<evidence type="ECO:0000256" key="1">
    <source>
        <dbReference type="SAM" id="MobiDB-lite"/>
    </source>
</evidence>
<gene>
    <name evidence="2" type="ORF">F383_05446</name>
</gene>
<dbReference type="Proteomes" id="UP000032142">
    <property type="component" value="Unassembled WGS sequence"/>
</dbReference>
<feature type="region of interest" description="Disordered" evidence="1">
    <location>
        <begin position="1"/>
        <end position="39"/>
    </location>
</feature>
<organism evidence="2 3">
    <name type="scientific">Gossypium arboreum</name>
    <name type="common">Tree cotton</name>
    <name type="synonym">Gossypium nanking</name>
    <dbReference type="NCBI Taxonomy" id="29729"/>
    <lineage>
        <taxon>Eukaryota</taxon>
        <taxon>Viridiplantae</taxon>
        <taxon>Streptophyta</taxon>
        <taxon>Embryophyta</taxon>
        <taxon>Tracheophyta</taxon>
        <taxon>Spermatophyta</taxon>
        <taxon>Magnoliopsida</taxon>
        <taxon>eudicotyledons</taxon>
        <taxon>Gunneridae</taxon>
        <taxon>Pentapetalae</taxon>
        <taxon>rosids</taxon>
        <taxon>malvids</taxon>
        <taxon>Malvales</taxon>
        <taxon>Malvaceae</taxon>
        <taxon>Malvoideae</taxon>
        <taxon>Gossypium</taxon>
    </lineage>
</organism>
<reference evidence="3" key="1">
    <citation type="submission" date="2014-09" db="EMBL/GenBank/DDBJ databases">
        <authorList>
            <person name="Mudge J."/>
            <person name="Ramaraj T."/>
            <person name="Lindquist I.E."/>
            <person name="Bharti A.K."/>
            <person name="Sundararajan A."/>
            <person name="Cameron C.T."/>
            <person name="Woodward J.E."/>
            <person name="May G.D."/>
            <person name="Brubaker C."/>
            <person name="Broadhvest J."/>
            <person name="Wilkins T.A."/>
        </authorList>
    </citation>
    <scope>NUCLEOTIDE SEQUENCE</scope>
    <source>
        <strain evidence="3">cv. AKA8401</strain>
    </source>
</reference>
<protein>
    <submittedName>
        <fullName evidence="2">Uncharacterized protein</fullName>
    </submittedName>
</protein>
<dbReference type="EMBL" id="JRRC01471940">
    <property type="protein sequence ID" value="KHG07314.1"/>
    <property type="molecule type" value="Genomic_DNA"/>
</dbReference>
<keyword evidence="3" id="KW-1185">Reference proteome</keyword>
<evidence type="ECO:0000313" key="2">
    <source>
        <dbReference type="EMBL" id="KHG07314.1"/>
    </source>
</evidence>